<protein>
    <submittedName>
        <fullName evidence="2">Cysteine-rich VLP protein</fullName>
    </submittedName>
</protein>
<comment type="caution">
    <text evidence="2">The sequence shown here is derived from an EMBL/GenBank/DDBJ whole genome shotgun (WGS) entry which is preliminary data.</text>
</comment>
<reference evidence="3" key="1">
    <citation type="journal article" date="2019" name="Int. J. Syst. Evol. Microbiol.">
        <title>The Global Catalogue of Microorganisms (GCM) 10K type strain sequencing project: providing services to taxonomists for standard genome sequencing and annotation.</title>
        <authorList>
            <consortium name="The Broad Institute Genomics Platform"/>
            <consortium name="The Broad Institute Genome Sequencing Center for Infectious Disease"/>
            <person name="Wu L."/>
            <person name="Ma J."/>
        </authorList>
    </citation>
    <scope>NUCLEOTIDE SEQUENCE [LARGE SCALE GENOMIC DNA]</scope>
    <source>
        <strain evidence="3">CCUG 73951</strain>
    </source>
</reference>
<keyword evidence="3" id="KW-1185">Reference proteome</keyword>
<name>A0ABW2K259_9BACI</name>
<dbReference type="EMBL" id="JBHTBY010000003">
    <property type="protein sequence ID" value="MFC7320071.1"/>
    <property type="molecule type" value="Genomic_DNA"/>
</dbReference>
<evidence type="ECO:0000259" key="1">
    <source>
        <dbReference type="Pfam" id="PF14194"/>
    </source>
</evidence>
<dbReference type="RefSeq" id="WP_352232258.1">
    <property type="nucleotide sequence ID" value="NZ_JAPVRC010000008.1"/>
</dbReference>
<organism evidence="2 3">
    <name type="scientific">Halobacillus campisalis</name>
    <dbReference type="NCBI Taxonomy" id="435909"/>
    <lineage>
        <taxon>Bacteria</taxon>
        <taxon>Bacillati</taxon>
        <taxon>Bacillota</taxon>
        <taxon>Bacilli</taxon>
        <taxon>Bacillales</taxon>
        <taxon>Bacillaceae</taxon>
        <taxon>Halobacillus</taxon>
    </lineage>
</organism>
<evidence type="ECO:0000313" key="3">
    <source>
        <dbReference type="Proteomes" id="UP001596494"/>
    </source>
</evidence>
<gene>
    <name evidence="2" type="ORF">ACFQMN_04210</name>
</gene>
<feature type="domain" description="Cysteine-rich VLP" evidence="1">
    <location>
        <begin position="4"/>
        <end position="56"/>
    </location>
</feature>
<dbReference type="InterPro" id="IPR025973">
    <property type="entry name" value="Cys_rich_VLP_dom"/>
</dbReference>
<proteinExistence type="predicted"/>
<dbReference type="Pfam" id="PF14194">
    <property type="entry name" value="Cys_rich_VLP"/>
    <property type="match status" value="1"/>
</dbReference>
<dbReference type="Proteomes" id="UP001596494">
    <property type="component" value="Unassembled WGS sequence"/>
</dbReference>
<evidence type="ECO:0000313" key="2">
    <source>
        <dbReference type="EMBL" id="MFC7320071.1"/>
    </source>
</evidence>
<sequence>MLDRTTHANVKRLVKRSCANYSNVRCLIYDTQCDYESRYGHAISCDYFEKSVLPNDEVLEARYKKAHGINYQDNLE</sequence>
<accession>A0ABW2K259</accession>